<evidence type="ECO:0000256" key="1">
    <source>
        <dbReference type="PROSITE-ProRule" id="PRU00221"/>
    </source>
</evidence>
<dbReference type="STRING" id="50990.A0A4Y7QAZ9"/>
<reference evidence="4 5" key="1">
    <citation type="submission" date="2018-06" db="EMBL/GenBank/DDBJ databases">
        <title>A transcriptomic atlas of mushroom development highlights an independent origin of complex multicellularity.</title>
        <authorList>
            <consortium name="DOE Joint Genome Institute"/>
            <person name="Krizsan K."/>
            <person name="Almasi E."/>
            <person name="Merenyi Z."/>
            <person name="Sahu N."/>
            <person name="Viragh M."/>
            <person name="Koszo T."/>
            <person name="Mondo S."/>
            <person name="Kiss B."/>
            <person name="Balint B."/>
            <person name="Kues U."/>
            <person name="Barry K."/>
            <person name="Hegedus J.C."/>
            <person name="Henrissat B."/>
            <person name="Johnson J."/>
            <person name="Lipzen A."/>
            <person name="Ohm R."/>
            <person name="Nagy I."/>
            <person name="Pangilinan J."/>
            <person name="Yan J."/>
            <person name="Xiong Y."/>
            <person name="Grigoriev I.V."/>
            <person name="Hibbett D.S."/>
            <person name="Nagy L.G."/>
        </authorList>
    </citation>
    <scope>NUCLEOTIDE SEQUENCE [LARGE SCALE GENOMIC DNA]</scope>
    <source>
        <strain evidence="4 5">SZMC22713</strain>
    </source>
</reference>
<name>A0A4Y7QAZ9_9AGAM</name>
<keyword evidence="5" id="KW-1185">Reference proteome</keyword>
<feature type="repeat" description="WD" evidence="1">
    <location>
        <begin position="613"/>
        <end position="654"/>
    </location>
</feature>
<protein>
    <submittedName>
        <fullName evidence="4">Utp21-domain-containing protein</fullName>
    </submittedName>
</protein>
<gene>
    <name evidence="4" type="ORF">BD410DRAFT_896456</name>
</gene>
<dbReference type="PROSITE" id="PS50294">
    <property type="entry name" value="WD_REPEATS_REGION"/>
    <property type="match status" value="1"/>
</dbReference>
<dbReference type="SMART" id="SM00320">
    <property type="entry name" value="WD40"/>
    <property type="match status" value="9"/>
</dbReference>
<accession>A0A4Y7QAZ9</accession>
<dbReference type="Pfam" id="PF04192">
    <property type="entry name" value="Utp21"/>
    <property type="match status" value="1"/>
</dbReference>
<dbReference type="AlphaFoldDB" id="A0A4Y7QAZ9"/>
<dbReference type="SUPFAM" id="SSF50998">
    <property type="entry name" value="Quinoprotein alcohol dehydrogenase-like"/>
    <property type="match status" value="1"/>
</dbReference>
<sequence>MVVVEVMEPEAPPKKRLRTKVSQETLKRAAQPRLFAPFRALGLVTNHVPFAIQTRSFKGATEGPRLHILTCLGRSWALWEGGKMTLLFVGTDAPEPISCLAMDGDAIWVSAGPHAIKYIRGKEVCRLTDPLEGNISIISVFGDRVLALTEDGTRLLIWEPSERKLAGTLNFDSNFTATHMLHPSTYVNKILIGSSQGLMQLWNIRSLTCIHKFEASRLRDSVDPNSPCSITALVQSPAIDVVGIGFSSGEISVYDIRADERLMRIFMDGGSVRALAFRNDGHPVLASASSTGHIAIWDLNAGGRLLHIVRGAHDSAVTAVEWIPGQPVMISSGGDNSVKQWLFDSPSSAPRLLKFRAGHHEPPHLIRYYGDDGKQLLTASRDRSLRYTSVVRDSRSFELSQGPLAKKATSLSIPLTSLKFPPVTAISFSSARSKDWDDVLTAHNQETYARTWTVLEKKVGKHSLSVADVNKKSKTTIGSVKAVCVTACGNFGLASSSTGVIHMWNMQSGMKRKTFDVGPCPPEVATQFRSSGRERSVTGLASDSLNRVVIASTFDGTINFFDFHTTKLENVLAIPATAASMILHRDSGLLAVVCDDLVVRIIDIETRKVVREMSGFRGRILDITFSPDSRWLITTSLDSIIRTFDVPTGRLIDAFRTSSIATSVTFSPTNDFLATAHVDSVGVYLWANRAQYAEVSFRGIVEDDVVEASLPSVQGVAEDEALEALASLTVQEPTDVFATPEQLDGELITLTLLPRSRWQTLLNLEVIQQRNKPKEPPKAPEKAPFFLPTLPGVEHRFAVVQQTEKGDKTEKATKRLEVGATQAESTFYKKLISEDPEGDYETLFSYIKTLSPAAIDIELHALVSLEGLGVFLNALTKRLKSHRDFEAVQTFMNVFLRLHDETLVVNEELRNALQTLREAQREESSRILDLLSSSLGTLGFVRDVL</sequence>
<organism evidence="4 5">
    <name type="scientific">Rickenella mellea</name>
    <dbReference type="NCBI Taxonomy" id="50990"/>
    <lineage>
        <taxon>Eukaryota</taxon>
        <taxon>Fungi</taxon>
        <taxon>Dikarya</taxon>
        <taxon>Basidiomycota</taxon>
        <taxon>Agaricomycotina</taxon>
        <taxon>Agaricomycetes</taxon>
        <taxon>Hymenochaetales</taxon>
        <taxon>Rickenellaceae</taxon>
        <taxon>Rickenella</taxon>
    </lineage>
</organism>
<feature type="repeat" description="WD" evidence="1">
    <location>
        <begin position="310"/>
        <end position="341"/>
    </location>
</feature>
<keyword evidence="1" id="KW-0853">WD repeat</keyword>
<dbReference type="OrthoDB" id="10250769at2759"/>
<dbReference type="GO" id="GO:0006364">
    <property type="term" value="P:rRNA processing"/>
    <property type="evidence" value="ECO:0007669"/>
    <property type="project" value="InterPro"/>
</dbReference>
<dbReference type="EMBL" id="ML170165">
    <property type="protein sequence ID" value="TDL24847.1"/>
    <property type="molecule type" value="Genomic_DNA"/>
</dbReference>
<feature type="domain" description="WDR36/Utp21 N-terminal" evidence="3">
    <location>
        <begin position="68"/>
        <end position="344"/>
    </location>
</feature>
<dbReference type="VEuPathDB" id="FungiDB:BD410DRAFT_896456"/>
<evidence type="ECO:0000259" key="2">
    <source>
        <dbReference type="Pfam" id="PF04192"/>
    </source>
</evidence>
<feature type="domain" description="WDR36/Utp21 C-terminal" evidence="2">
    <location>
        <begin position="741"/>
        <end position="942"/>
    </location>
</feature>
<proteinExistence type="predicted"/>
<dbReference type="InterPro" id="IPR007319">
    <property type="entry name" value="WDR36/Utp21_C"/>
</dbReference>
<dbReference type="InterPro" id="IPR001680">
    <property type="entry name" value="WD40_rpt"/>
</dbReference>
<evidence type="ECO:0000313" key="4">
    <source>
        <dbReference type="EMBL" id="TDL24847.1"/>
    </source>
</evidence>
<dbReference type="Pfam" id="PF25168">
    <property type="entry name" value="Beta-prop_WDR36-Utp21_2nd"/>
    <property type="match status" value="1"/>
</dbReference>
<dbReference type="PROSITE" id="PS50082">
    <property type="entry name" value="WD_REPEATS_2"/>
    <property type="match status" value="2"/>
</dbReference>
<dbReference type="Gene3D" id="2.130.10.10">
    <property type="entry name" value="YVTN repeat-like/Quinoprotein amine dehydrogenase"/>
    <property type="match status" value="2"/>
</dbReference>
<dbReference type="PANTHER" id="PTHR22840:SF12">
    <property type="entry name" value="WD REPEAT-CONTAINING PROTEIN 36"/>
    <property type="match status" value="1"/>
</dbReference>
<dbReference type="GO" id="GO:0034388">
    <property type="term" value="C:Pwp2p-containing subcomplex of 90S preribosome"/>
    <property type="evidence" value="ECO:0007669"/>
    <property type="project" value="TreeGrafter"/>
</dbReference>
<dbReference type="PANTHER" id="PTHR22840">
    <property type="entry name" value="WD REPEAT-CONTAINING PROTEIN 36"/>
    <property type="match status" value="1"/>
</dbReference>
<dbReference type="InterPro" id="IPR011047">
    <property type="entry name" value="Quinoprotein_ADH-like_sf"/>
</dbReference>
<dbReference type="InterPro" id="IPR059157">
    <property type="entry name" value="WDR36-Utp21_N"/>
</dbReference>
<evidence type="ECO:0000259" key="3">
    <source>
        <dbReference type="Pfam" id="PF25171"/>
    </source>
</evidence>
<dbReference type="InterPro" id="IPR015943">
    <property type="entry name" value="WD40/YVTN_repeat-like_dom_sf"/>
</dbReference>
<dbReference type="Pfam" id="PF25171">
    <property type="entry name" value="Beta-prop_WDR36-Utp21_1st"/>
    <property type="match status" value="1"/>
</dbReference>
<dbReference type="GO" id="GO:0032040">
    <property type="term" value="C:small-subunit processome"/>
    <property type="evidence" value="ECO:0007669"/>
    <property type="project" value="InterPro"/>
</dbReference>
<evidence type="ECO:0000313" key="5">
    <source>
        <dbReference type="Proteomes" id="UP000294933"/>
    </source>
</evidence>
<dbReference type="Proteomes" id="UP000294933">
    <property type="component" value="Unassembled WGS sequence"/>
</dbReference>